<evidence type="ECO:0000256" key="5">
    <source>
        <dbReference type="ARBA" id="ARBA00022692"/>
    </source>
</evidence>
<dbReference type="OrthoDB" id="2081017at2"/>
<dbReference type="InterPro" id="IPR004761">
    <property type="entry name" value="Spore_GerAB"/>
</dbReference>
<dbReference type="GO" id="GO:0009847">
    <property type="term" value="P:spore germination"/>
    <property type="evidence" value="ECO:0007669"/>
    <property type="project" value="InterPro"/>
</dbReference>
<name>A0A1W1WIH6_SULTA</name>
<dbReference type="RefSeq" id="WP_020373739.1">
    <property type="nucleotide sequence ID" value="NZ_FWWY01000001.1"/>
</dbReference>
<feature type="transmembrane region" description="Helical" evidence="8">
    <location>
        <begin position="276"/>
        <end position="302"/>
    </location>
</feature>
<dbReference type="PANTHER" id="PTHR34975:SF2">
    <property type="entry name" value="SPORE GERMINATION PROTEIN A2"/>
    <property type="match status" value="1"/>
</dbReference>
<feature type="transmembrane region" description="Helical" evidence="8">
    <location>
        <begin position="125"/>
        <end position="145"/>
    </location>
</feature>
<feature type="transmembrane region" description="Helical" evidence="8">
    <location>
        <begin position="53"/>
        <end position="74"/>
    </location>
</feature>
<proteinExistence type="inferred from homology"/>
<dbReference type="STRING" id="28034.BFX07_12455"/>
<feature type="transmembrane region" description="Helical" evidence="8">
    <location>
        <begin position="233"/>
        <end position="256"/>
    </location>
</feature>
<evidence type="ECO:0000256" key="8">
    <source>
        <dbReference type="SAM" id="Phobius"/>
    </source>
</evidence>
<organism evidence="9 10">
    <name type="scientific">Sulfobacillus thermosulfidooxidans (strain DSM 9293 / VKM B-1269 / AT-1)</name>
    <dbReference type="NCBI Taxonomy" id="929705"/>
    <lineage>
        <taxon>Bacteria</taxon>
        <taxon>Bacillati</taxon>
        <taxon>Bacillota</taxon>
        <taxon>Clostridia</taxon>
        <taxon>Eubacteriales</taxon>
        <taxon>Clostridiales Family XVII. Incertae Sedis</taxon>
        <taxon>Sulfobacillus</taxon>
    </lineage>
</organism>
<evidence type="ECO:0000256" key="4">
    <source>
        <dbReference type="ARBA" id="ARBA00022544"/>
    </source>
</evidence>
<dbReference type="GO" id="GO:0016020">
    <property type="term" value="C:membrane"/>
    <property type="evidence" value="ECO:0007669"/>
    <property type="project" value="UniProtKB-SubCell"/>
</dbReference>
<dbReference type="Pfam" id="PF03845">
    <property type="entry name" value="Spore_permease"/>
    <property type="match status" value="1"/>
</dbReference>
<evidence type="ECO:0000256" key="7">
    <source>
        <dbReference type="ARBA" id="ARBA00023136"/>
    </source>
</evidence>
<feature type="transmembrane region" description="Helical" evidence="8">
    <location>
        <begin position="197"/>
        <end position="221"/>
    </location>
</feature>
<evidence type="ECO:0000313" key="10">
    <source>
        <dbReference type="Proteomes" id="UP000192660"/>
    </source>
</evidence>
<keyword evidence="6 8" id="KW-1133">Transmembrane helix</keyword>
<dbReference type="Proteomes" id="UP000192660">
    <property type="component" value="Unassembled WGS sequence"/>
</dbReference>
<dbReference type="EMBL" id="FWWY01000001">
    <property type="protein sequence ID" value="SMC05949.1"/>
    <property type="molecule type" value="Genomic_DNA"/>
</dbReference>
<keyword evidence="7 8" id="KW-0472">Membrane</keyword>
<feature type="transmembrane region" description="Helical" evidence="8">
    <location>
        <begin position="359"/>
        <end position="377"/>
    </location>
</feature>
<feature type="transmembrane region" description="Helical" evidence="8">
    <location>
        <begin position="94"/>
        <end position="119"/>
    </location>
</feature>
<feature type="transmembrane region" description="Helical" evidence="8">
    <location>
        <begin position="322"/>
        <end position="339"/>
    </location>
</feature>
<dbReference type="Gene3D" id="1.20.1740.10">
    <property type="entry name" value="Amino acid/polyamine transporter I"/>
    <property type="match status" value="1"/>
</dbReference>
<accession>A0A1W1WIH6</accession>
<dbReference type="AlphaFoldDB" id="A0A1W1WIH6"/>
<keyword evidence="10" id="KW-1185">Reference proteome</keyword>
<reference evidence="10" key="1">
    <citation type="submission" date="2017-04" db="EMBL/GenBank/DDBJ databases">
        <authorList>
            <person name="Varghese N."/>
            <person name="Submissions S."/>
        </authorList>
    </citation>
    <scope>NUCLEOTIDE SEQUENCE [LARGE SCALE GENOMIC DNA]</scope>
    <source>
        <strain evidence="10">DSM 9293</strain>
    </source>
</reference>
<gene>
    <name evidence="9" type="ORF">SAMN00768000_2551</name>
</gene>
<feature type="transmembrane region" description="Helical" evidence="8">
    <location>
        <begin position="21"/>
        <end position="41"/>
    </location>
</feature>
<protein>
    <submittedName>
        <fullName evidence="9">Spore germination protein</fullName>
    </submittedName>
</protein>
<comment type="similarity">
    <text evidence="2">Belongs to the amino acid-polyamine-organocation (APC) superfamily. Spore germination protein (SGP) (TC 2.A.3.9) family.</text>
</comment>
<evidence type="ECO:0000256" key="6">
    <source>
        <dbReference type="ARBA" id="ARBA00022989"/>
    </source>
</evidence>
<feature type="transmembrane region" description="Helical" evidence="8">
    <location>
        <begin position="157"/>
        <end position="177"/>
    </location>
</feature>
<keyword evidence="5 8" id="KW-0812">Transmembrane</keyword>
<evidence type="ECO:0000256" key="3">
    <source>
        <dbReference type="ARBA" id="ARBA00022448"/>
    </source>
</evidence>
<evidence type="ECO:0000313" key="9">
    <source>
        <dbReference type="EMBL" id="SMC05949.1"/>
    </source>
</evidence>
<keyword evidence="4" id="KW-0309">Germination</keyword>
<evidence type="ECO:0000256" key="2">
    <source>
        <dbReference type="ARBA" id="ARBA00007998"/>
    </source>
</evidence>
<comment type="subcellular location">
    <subcellularLocation>
        <location evidence="1">Membrane</location>
        <topology evidence="1">Multi-pass membrane protein</topology>
    </subcellularLocation>
</comment>
<sequence length="392" mass="43173">MPHHAYRAHRVKLRSGLEPMGTFEYATVLIASYVAGGVYVWPRSLCLIAGSNGILALVLTGLWGLFILGGVAYWASVTPGKTAYQKLERTSGRFWGVLIAGIAGILTMTYIAAIGALYITVLTTVVIPGHRAWALGVILMGYIFWLGTRPPISVIRLFTLTIPGLTLLTLITVGLGFENVQFPNALRPHVPIQWGNVYDATVSGTYFWVPILPLATAVGLVRDRFPAKVMPTTLWTVVIQIFLLVLLYSLAVMTLGPEGVAHATWPIVFVFENIDLSNFFITEIGLGVAIIWTVSFIGFIAWHVWHQSLLIEHVWKKRPGGLNPWVIALVIAAAAILVMRLSLNPETLEAFLLNTLAPINFWFSTIWVSIAVILTLWKRRPSHHGTASDSDV</sequence>
<keyword evidence="3" id="KW-0813">Transport</keyword>
<dbReference type="PANTHER" id="PTHR34975">
    <property type="entry name" value="SPORE GERMINATION PROTEIN A2"/>
    <property type="match status" value="1"/>
</dbReference>
<evidence type="ECO:0000256" key="1">
    <source>
        <dbReference type="ARBA" id="ARBA00004141"/>
    </source>
</evidence>